<dbReference type="PANTHER" id="PTHR13872">
    <property type="entry name" value="DOLICHYL-DIPHOSPHOOLIGOSACCHARIDE--PROTEIN GLYCOSYLTRANSFERASE SUBUNIT"/>
    <property type="match status" value="1"/>
</dbReference>
<keyword evidence="14" id="KW-0464">Manganese</keyword>
<comment type="cofactor">
    <cofactor evidence="2">
        <name>Mg(2+)</name>
        <dbReference type="ChEBI" id="CHEBI:18420"/>
    </cofactor>
</comment>
<evidence type="ECO:0000256" key="7">
    <source>
        <dbReference type="ARBA" id="ARBA00022676"/>
    </source>
</evidence>
<keyword evidence="13 16" id="KW-0472">Membrane</keyword>
<evidence type="ECO:0000256" key="12">
    <source>
        <dbReference type="ARBA" id="ARBA00022989"/>
    </source>
</evidence>
<dbReference type="VEuPathDB" id="TriTrypDB:BSAL_76985"/>
<feature type="transmembrane region" description="Helical" evidence="16">
    <location>
        <begin position="69"/>
        <end position="95"/>
    </location>
</feature>
<dbReference type="Proteomes" id="UP000051952">
    <property type="component" value="Unassembled WGS sequence"/>
</dbReference>
<comment type="similarity">
    <text evidence="5">Belongs to the STT3 family.</text>
</comment>
<feature type="transmembrane region" description="Helical" evidence="16">
    <location>
        <begin position="107"/>
        <end position="126"/>
    </location>
</feature>
<keyword evidence="19" id="KW-1185">Reference proteome</keyword>
<comment type="cofactor">
    <cofactor evidence="1">
        <name>Mn(2+)</name>
        <dbReference type="ChEBI" id="CHEBI:29035"/>
    </cofactor>
</comment>
<feature type="non-terminal residue" evidence="18">
    <location>
        <position position="1"/>
    </location>
</feature>
<evidence type="ECO:0000256" key="4">
    <source>
        <dbReference type="ARBA" id="ARBA00004922"/>
    </source>
</evidence>
<evidence type="ECO:0000256" key="9">
    <source>
        <dbReference type="ARBA" id="ARBA00022692"/>
    </source>
</evidence>
<feature type="transmembrane region" description="Helical" evidence="16">
    <location>
        <begin position="238"/>
        <end position="255"/>
    </location>
</feature>
<proteinExistence type="inferred from homology"/>
<keyword evidence="9 16" id="KW-0812">Transmembrane</keyword>
<dbReference type="EC" id="2.4.99.18" evidence="6"/>
<feature type="domain" description="Oligosaccharyl transferase STT3 N-terminal" evidence="17">
    <location>
        <begin position="3"/>
        <end position="287"/>
    </location>
</feature>
<dbReference type="GO" id="GO:0046872">
    <property type="term" value="F:metal ion binding"/>
    <property type="evidence" value="ECO:0007669"/>
    <property type="project" value="UniProtKB-KW"/>
</dbReference>
<evidence type="ECO:0000256" key="16">
    <source>
        <dbReference type="SAM" id="Phobius"/>
    </source>
</evidence>
<evidence type="ECO:0000256" key="1">
    <source>
        <dbReference type="ARBA" id="ARBA00001936"/>
    </source>
</evidence>
<evidence type="ECO:0000259" key="17">
    <source>
        <dbReference type="Pfam" id="PF02516"/>
    </source>
</evidence>
<keyword evidence="7" id="KW-0328">Glycosyltransferase</keyword>
<feature type="transmembrane region" description="Helical" evidence="16">
    <location>
        <begin position="162"/>
        <end position="188"/>
    </location>
</feature>
<name>A0A0S4IWF3_BODSA</name>
<dbReference type="OrthoDB" id="197692at2759"/>
<dbReference type="PANTHER" id="PTHR13872:SF1">
    <property type="entry name" value="DOLICHYL-DIPHOSPHOOLIGOSACCHARIDE--PROTEIN GLYCOSYLTRANSFERASE SUBUNIT STT3B"/>
    <property type="match status" value="1"/>
</dbReference>
<evidence type="ECO:0000256" key="13">
    <source>
        <dbReference type="ARBA" id="ARBA00023136"/>
    </source>
</evidence>
<comment type="catalytic activity">
    <reaction evidence="15">
        <text>a di-trans,poly-cis-dolichyl diphosphooligosaccharide + L-asparaginyl-[protein] = N(4)-(oligosaccharide-(1-&gt;4)-N-acetyl-beta-D-glucosaminyl-(1-&gt;4)-N-acetyl-beta-D-glucosaminyl)-L-asparaginyl-[protein] + a di-trans,poly-cis-dolichyl diphosphate + H(+)</text>
        <dbReference type="Rhea" id="RHEA:22980"/>
        <dbReference type="Rhea" id="RHEA-COMP:12804"/>
        <dbReference type="Rhea" id="RHEA-COMP:12805"/>
        <dbReference type="Rhea" id="RHEA-COMP:19506"/>
        <dbReference type="Rhea" id="RHEA-COMP:19509"/>
        <dbReference type="ChEBI" id="CHEBI:15378"/>
        <dbReference type="ChEBI" id="CHEBI:50347"/>
        <dbReference type="ChEBI" id="CHEBI:57497"/>
        <dbReference type="ChEBI" id="CHEBI:57570"/>
        <dbReference type="ChEBI" id="CHEBI:132529"/>
        <dbReference type="EC" id="2.4.99.18"/>
    </reaction>
</comment>
<evidence type="ECO:0000256" key="10">
    <source>
        <dbReference type="ARBA" id="ARBA00022723"/>
    </source>
</evidence>
<feature type="transmembrane region" description="Helical" evidence="16">
    <location>
        <begin position="267"/>
        <end position="288"/>
    </location>
</feature>
<dbReference type="GO" id="GO:0012505">
    <property type="term" value="C:endomembrane system"/>
    <property type="evidence" value="ECO:0007669"/>
    <property type="project" value="UniProtKB-SubCell"/>
</dbReference>
<feature type="transmembrane region" description="Helical" evidence="16">
    <location>
        <begin position="32"/>
        <end position="49"/>
    </location>
</feature>
<evidence type="ECO:0000256" key="5">
    <source>
        <dbReference type="ARBA" id="ARBA00010810"/>
    </source>
</evidence>
<accession>A0A0S4IWF3</accession>
<dbReference type="Pfam" id="PF02516">
    <property type="entry name" value="STT3"/>
    <property type="match status" value="1"/>
</dbReference>
<feature type="transmembrane region" description="Helical" evidence="16">
    <location>
        <begin position="132"/>
        <end position="150"/>
    </location>
</feature>
<dbReference type="GO" id="GO:0016020">
    <property type="term" value="C:membrane"/>
    <property type="evidence" value="ECO:0007669"/>
    <property type="project" value="InterPro"/>
</dbReference>
<evidence type="ECO:0000256" key="3">
    <source>
        <dbReference type="ARBA" id="ARBA00004127"/>
    </source>
</evidence>
<comment type="pathway">
    <text evidence="4">Protein modification; protein glycosylation.</text>
</comment>
<evidence type="ECO:0000256" key="15">
    <source>
        <dbReference type="ARBA" id="ARBA00048829"/>
    </source>
</evidence>
<evidence type="ECO:0000256" key="2">
    <source>
        <dbReference type="ARBA" id="ARBA00001946"/>
    </source>
</evidence>
<dbReference type="EMBL" id="CYKH01000733">
    <property type="protein sequence ID" value="CUG28696.1"/>
    <property type="molecule type" value="Genomic_DNA"/>
</dbReference>
<keyword evidence="12 16" id="KW-1133">Transmembrane helix</keyword>
<dbReference type="AlphaFoldDB" id="A0A0S4IWF3"/>
<gene>
    <name evidence="18" type="ORF">BSAL_76985</name>
</gene>
<evidence type="ECO:0000313" key="18">
    <source>
        <dbReference type="EMBL" id="CUG28696.1"/>
    </source>
</evidence>
<evidence type="ECO:0000313" key="19">
    <source>
        <dbReference type="Proteomes" id="UP000051952"/>
    </source>
</evidence>
<evidence type="ECO:0000256" key="6">
    <source>
        <dbReference type="ARBA" id="ARBA00012605"/>
    </source>
</evidence>
<keyword evidence="10" id="KW-0479">Metal-binding</keyword>
<dbReference type="InterPro" id="IPR048307">
    <property type="entry name" value="STT3_N"/>
</dbReference>
<dbReference type="GO" id="GO:0004579">
    <property type="term" value="F:dolichyl-diphosphooligosaccharide-protein glycotransferase activity"/>
    <property type="evidence" value="ECO:0007669"/>
    <property type="project" value="UniProtKB-EC"/>
</dbReference>
<evidence type="ECO:0000256" key="8">
    <source>
        <dbReference type="ARBA" id="ARBA00022679"/>
    </source>
</evidence>
<evidence type="ECO:0000256" key="11">
    <source>
        <dbReference type="ARBA" id="ARBA00022842"/>
    </source>
</evidence>
<feature type="transmembrane region" description="Helical" evidence="16">
    <location>
        <begin position="6"/>
        <end position="25"/>
    </location>
</feature>
<protein>
    <recommendedName>
        <fullName evidence="6">dolichyl-diphosphooligosaccharide--protein glycotransferase</fullName>
        <ecNumber evidence="6">2.4.99.18</ecNumber>
    </recommendedName>
</protein>
<evidence type="ECO:0000256" key="14">
    <source>
        <dbReference type="ARBA" id="ARBA00023211"/>
    </source>
</evidence>
<dbReference type="UniPathway" id="UPA00378"/>
<organism evidence="18 19">
    <name type="scientific">Bodo saltans</name>
    <name type="common">Flagellated protozoan</name>
    <dbReference type="NCBI Taxonomy" id="75058"/>
    <lineage>
        <taxon>Eukaryota</taxon>
        <taxon>Discoba</taxon>
        <taxon>Euglenozoa</taxon>
        <taxon>Kinetoplastea</taxon>
        <taxon>Metakinetoplastina</taxon>
        <taxon>Eubodonida</taxon>
        <taxon>Bodonidae</taxon>
        <taxon>Bodo</taxon>
    </lineage>
</organism>
<reference evidence="19" key="1">
    <citation type="submission" date="2015-09" db="EMBL/GenBank/DDBJ databases">
        <authorList>
            <consortium name="Pathogen Informatics"/>
        </authorList>
    </citation>
    <scope>NUCLEOTIDE SEQUENCE [LARGE SCALE GENOMIC DNA]</scope>
    <source>
        <strain evidence="19">Lake Konstanz</strain>
    </source>
</reference>
<dbReference type="InterPro" id="IPR003674">
    <property type="entry name" value="Oligo_trans_STT3"/>
</dbReference>
<keyword evidence="11" id="KW-0460">Magnesium</keyword>
<sequence length="304" mass="33743">GSRSAAVISAGVMAIVPAHIMRSVGGGYDNECIAIAAMVLTFYTWVRSVRSERSWPIGVLAGLAYGYMVAAWGGFIFVLNMVAVHAAVLSVIHLISNQYSAGLHRAYTLFYVIGSSIAVCVPPVGLSPFKSLEQLLALVVFVFIQALYFVDKQRWPANCKPLSPSGILILLRTFAIAVAALAAISFVLTPTGFFGPLSSRVRGLFVKHTRTPLGEHLRHRLVVGRSRLRDTVMDVTSMYAWQVGSGLYTFILFFGGRRYRAGASFMLAYSCAVYYFALRMARLIILSIRSYRFLLRRRRSWRLH</sequence>
<keyword evidence="8 18" id="KW-0808">Transferase</keyword>
<comment type="subcellular location">
    <subcellularLocation>
        <location evidence="3">Endomembrane system</location>
        <topology evidence="3">Multi-pass membrane protein</topology>
    </subcellularLocation>
</comment>